<evidence type="ECO:0000259" key="10">
    <source>
        <dbReference type="Pfam" id="PF00890"/>
    </source>
</evidence>
<evidence type="ECO:0000256" key="4">
    <source>
        <dbReference type="ARBA" id="ARBA00012173"/>
    </source>
</evidence>
<dbReference type="PRINTS" id="PR00368">
    <property type="entry name" value="FADPNR"/>
</dbReference>
<organism evidence="11 12">
    <name type="scientific">Pseudoxanthomonas indica</name>
    <dbReference type="NCBI Taxonomy" id="428993"/>
    <lineage>
        <taxon>Bacteria</taxon>
        <taxon>Pseudomonadati</taxon>
        <taxon>Pseudomonadota</taxon>
        <taxon>Gammaproteobacteria</taxon>
        <taxon>Lysobacterales</taxon>
        <taxon>Lysobacteraceae</taxon>
        <taxon>Pseudoxanthomonas</taxon>
    </lineage>
</organism>
<evidence type="ECO:0000256" key="1">
    <source>
        <dbReference type="ARBA" id="ARBA00001974"/>
    </source>
</evidence>
<gene>
    <name evidence="11" type="ORF">SAMN06296058_2781</name>
</gene>
<dbReference type="SUPFAM" id="SSF51905">
    <property type="entry name" value="FAD/NAD(P)-binding domain"/>
    <property type="match status" value="1"/>
</dbReference>
<evidence type="ECO:0000256" key="5">
    <source>
        <dbReference type="ARBA" id="ARBA00022630"/>
    </source>
</evidence>
<evidence type="ECO:0000313" key="11">
    <source>
        <dbReference type="EMBL" id="SKC77335.1"/>
    </source>
</evidence>
<dbReference type="STRING" id="428993.SAMN06296058_2781"/>
<dbReference type="PRINTS" id="PR00411">
    <property type="entry name" value="PNDRDTASEI"/>
</dbReference>
<feature type="domain" description="FAD-dependent oxidoreductase 2 FAD-binding" evidence="10">
    <location>
        <begin position="13"/>
        <end position="381"/>
    </location>
</feature>
<dbReference type="PANTHER" id="PTHR42716">
    <property type="entry name" value="L-ASPARTATE OXIDASE"/>
    <property type="match status" value="1"/>
</dbReference>
<dbReference type="InterPro" id="IPR003953">
    <property type="entry name" value="FAD-dep_OxRdtase_2_FAD-bd"/>
</dbReference>
<evidence type="ECO:0000256" key="3">
    <source>
        <dbReference type="ARBA" id="ARBA00008562"/>
    </source>
</evidence>
<proteinExistence type="inferred from homology"/>
<evidence type="ECO:0000256" key="9">
    <source>
        <dbReference type="ARBA" id="ARBA00048305"/>
    </source>
</evidence>
<dbReference type="InterPro" id="IPR027477">
    <property type="entry name" value="Succ_DH/fumarate_Rdtase_cat_sf"/>
</dbReference>
<comment type="pathway">
    <text evidence="2">Cofactor biosynthesis; NAD(+) biosynthesis; iminoaspartate from L-aspartate (oxidase route): step 1/1.</text>
</comment>
<dbReference type="AlphaFoldDB" id="A0A1T5LN82"/>
<name>A0A1T5LN82_9GAMM</name>
<comment type="catalytic activity">
    <reaction evidence="9">
        <text>L-aspartate + O2 = iminosuccinate + H2O2</text>
        <dbReference type="Rhea" id="RHEA:25876"/>
        <dbReference type="ChEBI" id="CHEBI:15379"/>
        <dbReference type="ChEBI" id="CHEBI:16240"/>
        <dbReference type="ChEBI" id="CHEBI:29991"/>
        <dbReference type="ChEBI" id="CHEBI:77875"/>
        <dbReference type="EC" id="1.4.3.16"/>
    </reaction>
    <physiologicalReaction direction="left-to-right" evidence="9">
        <dbReference type="Rhea" id="RHEA:25877"/>
    </physiologicalReaction>
</comment>
<protein>
    <recommendedName>
        <fullName evidence="4">L-aspartate oxidase</fullName>
        <ecNumber evidence="4">1.4.3.16</ecNumber>
    </recommendedName>
</protein>
<dbReference type="Pfam" id="PF00890">
    <property type="entry name" value="FAD_binding_2"/>
    <property type="match status" value="1"/>
</dbReference>
<comment type="similarity">
    <text evidence="3">Belongs to the FAD-dependent oxidoreductase 2 family. NadB subfamily.</text>
</comment>
<evidence type="ECO:0000313" key="12">
    <source>
        <dbReference type="Proteomes" id="UP000190341"/>
    </source>
</evidence>
<evidence type="ECO:0000256" key="8">
    <source>
        <dbReference type="ARBA" id="ARBA00023002"/>
    </source>
</evidence>
<dbReference type="Gene3D" id="3.50.50.60">
    <property type="entry name" value="FAD/NAD(P)-binding domain"/>
    <property type="match status" value="1"/>
</dbReference>
<dbReference type="InterPro" id="IPR037099">
    <property type="entry name" value="Fum_R/Succ_DH_flav-like_C_sf"/>
</dbReference>
<dbReference type="EC" id="1.4.3.16" evidence="4"/>
<dbReference type="Proteomes" id="UP000190341">
    <property type="component" value="Unassembled WGS sequence"/>
</dbReference>
<dbReference type="EMBL" id="FUZV01000002">
    <property type="protein sequence ID" value="SKC77335.1"/>
    <property type="molecule type" value="Genomic_DNA"/>
</dbReference>
<sequence length="488" mass="50908">MSQTSASASASALVVVGTGVAGLATALAAAPRPVLLVGGSPPGSGGCTALAQGGIAAAMADDDSAAAHARDTMVAGADHNDYDAVQYLVGNAALAVRWLQAQGIAFDHDGDRLELGREGGHGCARVVHAGGDASGHRLLLALMRAVQQAPHITWLPPSLLDAVRLRDGRVSGVGLVELATGATQELACAELVLATGGCGALFAATTNPATADGNGMALALACGARLRDTEFMQFHPTALDVARTGALPLITEALRGAGARLLDERGRALMKGRHPLGDLAPRDTVARRVWECRQAGGQVWLDARHLPGDWALRFPTVFALCLRHGIDPREQLIPVTPAAHFHMGGVAVDLEGRTDVAGLYAVGEVACNGVHGANRLASNSLLEGVVFGRRLGRHLAHVRLHVPAQGKERWVDRGVAADPPALDQLRQLAWSTLGPVRHGRRMAEAIERLGSDAAIGASWQGKLMERFLQAASRRRLSLGAHYREDAAG</sequence>
<keyword evidence="6" id="KW-0662">Pyridine nucleotide biosynthesis</keyword>
<dbReference type="InterPro" id="IPR005288">
    <property type="entry name" value="NadB"/>
</dbReference>
<dbReference type="RefSeq" id="WP_229730733.1">
    <property type="nucleotide sequence ID" value="NZ_BMCL01000001.1"/>
</dbReference>
<keyword evidence="8" id="KW-0560">Oxidoreductase</keyword>
<dbReference type="Gene3D" id="1.20.58.100">
    <property type="entry name" value="Fumarate reductase/succinate dehydrogenase flavoprotein-like, C-terminal domain"/>
    <property type="match status" value="1"/>
</dbReference>
<keyword evidence="12" id="KW-1185">Reference proteome</keyword>
<dbReference type="GO" id="GO:0034628">
    <property type="term" value="P:'de novo' NAD+ biosynthetic process from L-aspartate"/>
    <property type="evidence" value="ECO:0007669"/>
    <property type="project" value="TreeGrafter"/>
</dbReference>
<dbReference type="SUPFAM" id="SSF46977">
    <property type="entry name" value="Succinate dehydrogenase/fumarate reductase flavoprotein C-terminal domain"/>
    <property type="match status" value="1"/>
</dbReference>
<dbReference type="SUPFAM" id="SSF56425">
    <property type="entry name" value="Succinate dehydrogenase/fumarate reductase flavoprotein, catalytic domain"/>
    <property type="match status" value="1"/>
</dbReference>
<reference evidence="11 12" key="1">
    <citation type="submission" date="2017-02" db="EMBL/GenBank/DDBJ databases">
        <authorList>
            <person name="Peterson S.W."/>
        </authorList>
    </citation>
    <scope>NUCLEOTIDE SEQUENCE [LARGE SCALE GENOMIC DNA]</scope>
    <source>
        <strain evidence="11 12">P15</strain>
    </source>
</reference>
<dbReference type="UniPathway" id="UPA00253">
    <property type="reaction ID" value="UER00326"/>
</dbReference>
<evidence type="ECO:0000256" key="7">
    <source>
        <dbReference type="ARBA" id="ARBA00022827"/>
    </source>
</evidence>
<dbReference type="InterPro" id="IPR036188">
    <property type="entry name" value="FAD/NAD-bd_sf"/>
</dbReference>
<evidence type="ECO:0000256" key="2">
    <source>
        <dbReference type="ARBA" id="ARBA00004950"/>
    </source>
</evidence>
<keyword evidence="7" id="KW-0274">FAD</keyword>
<evidence type="ECO:0000256" key="6">
    <source>
        <dbReference type="ARBA" id="ARBA00022642"/>
    </source>
</evidence>
<dbReference type="PANTHER" id="PTHR42716:SF2">
    <property type="entry name" value="L-ASPARTATE OXIDASE, CHLOROPLASTIC"/>
    <property type="match status" value="1"/>
</dbReference>
<dbReference type="Gene3D" id="3.90.700.10">
    <property type="entry name" value="Succinate dehydrogenase/fumarate reductase flavoprotein, catalytic domain"/>
    <property type="match status" value="1"/>
</dbReference>
<accession>A0A1T5LN82</accession>
<dbReference type="GO" id="GO:0008734">
    <property type="term" value="F:L-aspartate oxidase activity"/>
    <property type="evidence" value="ECO:0007669"/>
    <property type="project" value="UniProtKB-EC"/>
</dbReference>
<comment type="cofactor">
    <cofactor evidence="1">
        <name>FAD</name>
        <dbReference type="ChEBI" id="CHEBI:57692"/>
    </cofactor>
</comment>
<keyword evidence="5" id="KW-0285">Flavoprotein</keyword>